<dbReference type="PANTHER" id="PTHR30290">
    <property type="entry name" value="PERIPLASMIC BINDING COMPONENT OF ABC TRANSPORTER"/>
    <property type="match status" value="1"/>
</dbReference>
<dbReference type="PANTHER" id="PTHR30290:SF9">
    <property type="entry name" value="OLIGOPEPTIDE-BINDING PROTEIN APPA"/>
    <property type="match status" value="1"/>
</dbReference>
<dbReference type="Gene3D" id="3.40.190.10">
    <property type="entry name" value="Periplasmic binding protein-like II"/>
    <property type="match status" value="1"/>
</dbReference>
<name>A0ABS3KN16_9PROT</name>
<feature type="signal peptide" evidence="5">
    <location>
        <begin position="1"/>
        <end position="31"/>
    </location>
</feature>
<dbReference type="Proteomes" id="UP001518989">
    <property type="component" value="Unassembled WGS sequence"/>
</dbReference>
<gene>
    <name evidence="7" type="ORF">IAI61_07330</name>
</gene>
<dbReference type="InterPro" id="IPR010916">
    <property type="entry name" value="TonB_box_CS"/>
</dbReference>
<evidence type="ECO:0000256" key="4">
    <source>
        <dbReference type="ARBA" id="ARBA00022729"/>
    </source>
</evidence>
<dbReference type="CDD" id="cd08498">
    <property type="entry name" value="PBP2_NikA_DppA_OppA_like_2"/>
    <property type="match status" value="1"/>
</dbReference>
<feature type="domain" description="Solute-binding protein family 5" evidence="6">
    <location>
        <begin position="75"/>
        <end position="449"/>
    </location>
</feature>
<evidence type="ECO:0000313" key="7">
    <source>
        <dbReference type="EMBL" id="MBO1078836.1"/>
    </source>
</evidence>
<dbReference type="SUPFAM" id="SSF53850">
    <property type="entry name" value="Periplasmic binding protein-like II"/>
    <property type="match status" value="1"/>
</dbReference>
<evidence type="ECO:0000313" key="8">
    <source>
        <dbReference type="Proteomes" id="UP001518989"/>
    </source>
</evidence>
<dbReference type="InterPro" id="IPR000914">
    <property type="entry name" value="SBP_5_dom"/>
</dbReference>
<dbReference type="PIRSF" id="PIRSF002741">
    <property type="entry name" value="MppA"/>
    <property type="match status" value="1"/>
</dbReference>
<evidence type="ECO:0000256" key="2">
    <source>
        <dbReference type="ARBA" id="ARBA00005695"/>
    </source>
</evidence>
<feature type="chain" id="PRO_5047290232" evidence="5">
    <location>
        <begin position="32"/>
        <end position="537"/>
    </location>
</feature>
<comment type="similarity">
    <text evidence="2">Belongs to the bacterial solute-binding protein 5 family.</text>
</comment>
<keyword evidence="3" id="KW-0813">Transport</keyword>
<comment type="caution">
    <text evidence="7">The sequence shown here is derived from an EMBL/GenBank/DDBJ whole genome shotgun (WGS) entry which is preliminary data.</text>
</comment>
<dbReference type="InterPro" id="IPR030678">
    <property type="entry name" value="Peptide/Ni-bd"/>
</dbReference>
<protein>
    <submittedName>
        <fullName evidence="7">ABC transporter substrate-binding protein</fullName>
    </submittedName>
</protein>
<comment type="subcellular location">
    <subcellularLocation>
        <location evidence="1">Periplasm</location>
    </subcellularLocation>
</comment>
<dbReference type="InterPro" id="IPR039424">
    <property type="entry name" value="SBP_5"/>
</dbReference>
<organism evidence="7 8">
    <name type="scientific">Roseomonas haemaphysalidis</name>
    <dbReference type="NCBI Taxonomy" id="2768162"/>
    <lineage>
        <taxon>Bacteria</taxon>
        <taxon>Pseudomonadati</taxon>
        <taxon>Pseudomonadota</taxon>
        <taxon>Alphaproteobacteria</taxon>
        <taxon>Acetobacterales</taxon>
        <taxon>Roseomonadaceae</taxon>
        <taxon>Roseomonas</taxon>
    </lineage>
</organism>
<dbReference type="Gene3D" id="3.10.105.10">
    <property type="entry name" value="Dipeptide-binding Protein, Domain 3"/>
    <property type="match status" value="1"/>
</dbReference>
<keyword evidence="8" id="KW-1185">Reference proteome</keyword>
<dbReference type="PROSITE" id="PS00430">
    <property type="entry name" value="TONB_DEPENDENT_REC_1"/>
    <property type="match status" value="1"/>
</dbReference>
<evidence type="ECO:0000256" key="3">
    <source>
        <dbReference type="ARBA" id="ARBA00022448"/>
    </source>
</evidence>
<reference evidence="7 8" key="1">
    <citation type="submission" date="2020-09" db="EMBL/GenBank/DDBJ databases">
        <title>Roseomonas.</title>
        <authorList>
            <person name="Zhu W."/>
        </authorList>
    </citation>
    <scope>NUCLEOTIDE SEQUENCE [LARGE SCALE GENOMIC DNA]</scope>
    <source>
        <strain evidence="7 8">573</strain>
    </source>
</reference>
<evidence type="ECO:0000259" key="6">
    <source>
        <dbReference type="Pfam" id="PF00496"/>
    </source>
</evidence>
<proteinExistence type="inferred from homology"/>
<sequence length="537" mass="58894">MNRPTCRLLSRRALATWLALTPVLAAAPAMAAETLTVGVRAGPLSIDPHFTASATSAEALKHVFDTLVVSGNNLELRPGLAESWTAIDATTWEFKLRQGVKFHDGSDFTAEDVKFSIERIPLVTGPNPATIYVRRVKEVQIVDPHTIRIVTPTPAPTLPNDFVRLFVVSSKAARDFSTRETANEGFNTGRAAIGTGPYRFVSWTPKEQLVLDRFDGYWGGAEPWDRVIRKELPNDTTRVAQLKAGQVDIIARAPAADVPTLERDRSLAIVKTDSAYMFYMEFDFRESSPTITARNGSALPANPFRDPRVREAIDIAIDRETLAEIAMEGMGKPGTQLVTPQIFGYNAQLPVTKPDPRRARALLAEAGYPNGFRVPFNFTNDGLPGDRAVGTSISQMLSAVGIDAVANAQPGAVWSPARTRGDYAFYQGGWGTLTGEANYTLSSLVHSNDPAKRMGAFNNRNYRNAELDQAIEAADVEMDEAKRRAYLERAAAIVAQDRPSLPIAGIVTAWAMRRDRVTITPRADEDTLAMNIRRPAR</sequence>
<dbReference type="Pfam" id="PF00496">
    <property type="entry name" value="SBP_bac_5"/>
    <property type="match status" value="1"/>
</dbReference>
<dbReference type="EMBL" id="JACTNG010000003">
    <property type="protein sequence ID" value="MBO1078836.1"/>
    <property type="molecule type" value="Genomic_DNA"/>
</dbReference>
<evidence type="ECO:0000256" key="5">
    <source>
        <dbReference type="SAM" id="SignalP"/>
    </source>
</evidence>
<keyword evidence="4 5" id="KW-0732">Signal</keyword>
<accession>A0ABS3KN16</accession>
<dbReference type="RefSeq" id="WP_207416270.1">
    <property type="nucleotide sequence ID" value="NZ_CP061177.1"/>
</dbReference>
<evidence type="ECO:0000256" key="1">
    <source>
        <dbReference type="ARBA" id="ARBA00004418"/>
    </source>
</evidence>